<dbReference type="NCBIfam" id="NF003843">
    <property type="entry name" value="PRK05422.1"/>
    <property type="match status" value="1"/>
</dbReference>
<dbReference type="CDD" id="cd09294">
    <property type="entry name" value="SmpB"/>
    <property type="match status" value="1"/>
</dbReference>
<dbReference type="EMBL" id="FMZA01000002">
    <property type="protein sequence ID" value="SDC01450.1"/>
    <property type="molecule type" value="Genomic_DNA"/>
</dbReference>
<dbReference type="NCBIfam" id="TIGR00086">
    <property type="entry name" value="smpB"/>
    <property type="match status" value="1"/>
</dbReference>
<dbReference type="Pfam" id="PF01668">
    <property type="entry name" value="SmpB"/>
    <property type="match status" value="1"/>
</dbReference>
<dbReference type="Gene3D" id="2.40.280.10">
    <property type="match status" value="1"/>
</dbReference>
<proteinExistence type="inferred from homology"/>
<dbReference type="STRING" id="1236220.SAMN04488112_10252"/>
<dbReference type="GO" id="GO:0070930">
    <property type="term" value="P:trans-translation-dependent protein tagging"/>
    <property type="evidence" value="ECO:0007669"/>
    <property type="project" value="TreeGrafter"/>
</dbReference>
<comment type="function">
    <text evidence="3">Required for rescue of stalled ribosomes mediated by trans-translation. Binds to transfer-messenger RNA (tmRNA), required for stable association of tmRNA with ribosomes. tmRNA and SmpB together mimic tRNA shape, replacing the anticodon stem-loop with SmpB. tmRNA is encoded by the ssrA gene; the 2 termini fold to resemble tRNA(Ala) and it encodes a 'tag peptide', a short internal open reading frame. During trans-translation Ala-aminoacylated tmRNA acts like a tRNA, entering the A-site of stalled ribosomes, displacing the stalled mRNA. The ribosome then switches to translate the ORF on the tmRNA; the nascent peptide is terminated with the 'tag peptide' encoded by the tmRNA and targeted for degradation. The ribosome is freed to recommence translation, which seems to be the essential function of trans-translation.</text>
</comment>
<dbReference type="OrthoDB" id="9805462at2"/>
<comment type="similarity">
    <text evidence="3">Belongs to the SmpB family.</text>
</comment>
<dbReference type="GO" id="GO:0005829">
    <property type="term" value="C:cytosol"/>
    <property type="evidence" value="ECO:0007669"/>
    <property type="project" value="TreeGrafter"/>
</dbReference>
<evidence type="ECO:0000256" key="1">
    <source>
        <dbReference type="ARBA" id="ARBA00022490"/>
    </source>
</evidence>
<dbReference type="InterPro" id="IPR023620">
    <property type="entry name" value="SmpB"/>
</dbReference>
<dbReference type="RefSeq" id="WP_091565938.1">
    <property type="nucleotide sequence ID" value="NZ_FMZA01000002.1"/>
</dbReference>
<evidence type="ECO:0000313" key="4">
    <source>
        <dbReference type="EMBL" id="SDC01450.1"/>
    </source>
</evidence>
<dbReference type="AlphaFoldDB" id="A0A1G6I4U3"/>
<evidence type="ECO:0000313" key="5">
    <source>
        <dbReference type="Proteomes" id="UP000199387"/>
    </source>
</evidence>
<reference evidence="4 5" key="1">
    <citation type="submission" date="2016-10" db="EMBL/GenBank/DDBJ databases">
        <authorList>
            <person name="de Groot N.N."/>
        </authorList>
    </citation>
    <scope>NUCLEOTIDE SEQUENCE [LARGE SCALE GENOMIC DNA]</scope>
    <source>
        <strain evidence="4 5">DSM 45514</strain>
    </source>
</reference>
<dbReference type="PANTHER" id="PTHR30308">
    <property type="entry name" value="TMRNA-BINDING COMPONENT OF TRANS-TRANSLATION TAGGING COMPLEX"/>
    <property type="match status" value="1"/>
</dbReference>
<dbReference type="HAMAP" id="MF_00023">
    <property type="entry name" value="SmpB"/>
    <property type="match status" value="1"/>
</dbReference>
<dbReference type="PROSITE" id="PS01317">
    <property type="entry name" value="SSRP"/>
    <property type="match status" value="1"/>
</dbReference>
<protein>
    <recommendedName>
        <fullName evidence="3">SsrA-binding protein</fullName>
    </recommendedName>
    <alternativeName>
        <fullName evidence="3">Small protein B</fullName>
    </alternativeName>
</protein>
<keyword evidence="2 3" id="KW-0694">RNA-binding</keyword>
<keyword evidence="5" id="KW-1185">Reference proteome</keyword>
<evidence type="ECO:0000256" key="2">
    <source>
        <dbReference type="ARBA" id="ARBA00022884"/>
    </source>
</evidence>
<accession>A0A1G6I4U3</accession>
<dbReference type="PANTHER" id="PTHR30308:SF2">
    <property type="entry name" value="SSRA-BINDING PROTEIN"/>
    <property type="match status" value="1"/>
</dbReference>
<dbReference type="InterPro" id="IPR020081">
    <property type="entry name" value="SsrA-bd_prot_CS"/>
</dbReference>
<dbReference type="Proteomes" id="UP000199387">
    <property type="component" value="Unassembled WGS sequence"/>
</dbReference>
<comment type="subcellular location">
    <subcellularLocation>
        <location evidence="3">Cytoplasm</location>
    </subcellularLocation>
    <text evidence="3">The tmRNA-SmpB complex associates with stalled 70S ribosomes.</text>
</comment>
<sequence>MPKKGGAKVVARNKKAFHDYHIEDTYEAGIVLTGTEIKSIRQGRVNLKDSYALIDKGEIYLLNMHISPFEQGNRFNPDPTRTRKLLLHKEQISKLIGLTQQKGLTLVPLDLHLRNGFAKVQLALAKGKKLHDKRQAIAKRDADREIRRELKHKMMR</sequence>
<keyword evidence="1 3" id="KW-0963">Cytoplasm</keyword>
<dbReference type="InterPro" id="IPR000037">
    <property type="entry name" value="SsrA-bd_prot"/>
</dbReference>
<organism evidence="4 5">
    <name type="scientific">Melghirimyces thermohalophilus</name>
    <dbReference type="NCBI Taxonomy" id="1236220"/>
    <lineage>
        <taxon>Bacteria</taxon>
        <taxon>Bacillati</taxon>
        <taxon>Bacillota</taxon>
        <taxon>Bacilli</taxon>
        <taxon>Bacillales</taxon>
        <taxon>Thermoactinomycetaceae</taxon>
        <taxon>Melghirimyces</taxon>
    </lineage>
</organism>
<dbReference type="GO" id="GO:0003723">
    <property type="term" value="F:RNA binding"/>
    <property type="evidence" value="ECO:0007669"/>
    <property type="project" value="UniProtKB-UniRule"/>
</dbReference>
<dbReference type="SUPFAM" id="SSF74982">
    <property type="entry name" value="Small protein B (SmpB)"/>
    <property type="match status" value="1"/>
</dbReference>
<dbReference type="GO" id="GO:0070929">
    <property type="term" value="P:trans-translation"/>
    <property type="evidence" value="ECO:0007669"/>
    <property type="project" value="UniProtKB-UniRule"/>
</dbReference>
<name>A0A1G6I4U3_9BACL</name>
<gene>
    <name evidence="3" type="primary">smpB</name>
    <name evidence="4" type="ORF">SAMN04488112_10252</name>
</gene>
<evidence type="ECO:0000256" key="3">
    <source>
        <dbReference type="HAMAP-Rule" id="MF_00023"/>
    </source>
</evidence>